<gene>
    <name evidence="2" type="ORF">JET18_15815</name>
</gene>
<feature type="coiled-coil region" evidence="1">
    <location>
        <begin position="314"/>
        <end position="355"/>
    </location>
</feature>
<keyword evidence="1" id="KW-0175">Coiled coil</keyword>
<evidence type="ECO:0000256" key="1">
    <source>
        <dbReference type="SAM" id="Coils"/>
    </source>
</evidence>
<protein>
    <submittedName>
        <fullName evidence="2">DUF4200 domain-containing protein</fullName>
    </submittedName>
</protein>
<proteinExistence type="predicted"/>
<comment type="caution">
    <text evidence="2">The sequence shown here is derived from an EMBL/GenBank/DDBJ whole genome shotgun (WGS) entry which is preliminary data.</text>
</comment>
<dbReference type="Proteomes" id="UP000661696">
    <property type="component" value="Unassembled WGS sequence"/>
</dbReference>
<reference evidence="2 3" key="1">
    <citation type="submission" date="2020-12" db="EMBL/GenBank/DDBJ databases">
        <title>Chryseobacterium endoalhailicus sp. nov., isolated from seed of leguminous plant.</title>
        <authorList>
            <person name="Zhang X."/>
        </authorList>
    </citation>
    <scope>NUCLEOTIDE SEQUENCE [LARGE SCALE GENOMIC DNA]</scope>
    <source>
        <strain evidence="2 3">L7</strain>
    </source>
</reference>
<accession>A0ABS1QI83</accession>
<evidence type="ECO:0000313" key="2">
    <source>
        <dbReference type="EMBL" id="MBL1222318.1"/>
    </source>
</evidence>
<dbReference type="EMBL" id="JAELVM010000003">
    <property type="protein sequence ID" value="MBL1222318.1"/>
    <property type="molecule type" value="Genomic_DNA"/>
</dbReference>
<keyword evidence="3" id="KW-1185">Reference proteome</keyword>
<organism evidence="2 3">
    <name type="scientific">Chryseobacterium endalhagicum</name>
    <dbReference type="NCBI Taxonomy" id="2797638"/>
    <lineage>
        <taxon>Bacteria</taxon>
        <taxon>Pseudomonadati</taxon>
        <taxon>Bacteroidota</taxon>
        <taxon>Flavobacteriia</taxon>
        <taxon>Flavobacteriales</taxon>
        <taxon>Weeksellaceae</taxon>
        <taxon>Chryseobacterium group</taxon>
        <taxon>Chryseobacterium</taxon>
    </lineage>
</organism>
<evidence type="ECO:0000313" key="3">
    <source>
        <dbReference type="Proteomes" id="UP000661696"/>
    </source>
</evidence>
<name>A0ABS1QI83_9FLAO</name>
<sequence>MKKNSIILGLISLFISVAAYSQVGIGIAQPNTSTMLEIYGTDKGILIPRVALNSITDATTITKGNVNSLLVYNTNTVAGSVTPGYYYWLNNKWMRLTNDDDLKTIGKNLTSTDLLITNGVGATLTAVSADIKDEAVTTNKIANGTILPIDLANSTGPNQVLVTGANNAPVWLNQSVLAASSEPWKIQNSTNPATDNTQNIYQTGKVAIGRAVTTALTGADATAALYVNGTITTANSLYPDYVFEEYMNGFSELKKDYSFKSLHEVEQFISEHKHLPGVTGIKNLNKNENGDFVFNLSELSVQTLEKVEELYLHVINQQKQIELKNNEVKELKKGNQELLERIQKLENLVDHLKKH</sequence>
<dbReference type="RefSeq" id="WP_202092604.1">
    <property type="nucleotide sequence ID" value="NZ_JAELVM010000003.1"/>
</dbReference>